<accession>A0A2R6NHS5</accession>
<comment type="caution">
    <text evidence="1">The sequence shown here is derived from an EMBL/GenBank/DDBJ whole genome shotgun (WGS) entry which is preliminary data.</text>
</comment>
<gene>
    <name evidence="1" type="ORF">PHLCEN_2v12130</name>
</gene>
<name>A0A2R6NHS5_9APHY</name>
<keyword evidence="2" id="KW-1185">Reference proteome</keyword>
<dbReference type="EMBL" id="MLYV02001230">
    <property type="protein sequence ID" value="PSR71920.1"/>
    <property type="molecule type" value="Genomic_DNA"/>
</dbReference>
<sequence>MTTDRPNSKGHKDLRTLSPLRLYNISKAESEAIKNIGRAKQESPDATALLVVWDGVGTLVVDIDDVVGLDIVAGIDRERGALKDDEDDVACNEADVEETELGKPVVWPDAELVVDELLGLDDADEDDPGLKSEEIGLRVILN</sequence>
<evidence type="ECO:0000313" key="2">
    <source>
        <dbReference type="Proteomes" id="UP000186601"/>
    </source>
</evidence>
<protein>
    <submittedName>
        <fullName evidence="1">Uncharacterized protein</fullName>
    </submittedName>
</protein>
<reference evidence="1 2" key="1">
    <citation type="submission" date="2018-02" db="EMBL/GenBank/DDBJ databases">
        <title>Genome sequence of the basidiomycete white-rot fungus Phlebia centrifuga.</title>
        <authorList>
            <person name="Granchi Z."/>
            <person name="Peng M."/>
            <person name="de Vries R.P."/>
            <person name="Hilden K."/>
            <person name="Makela M.R."/>
            <person name="Grigoriev I."/>
            <person name="Riley R."/>
        </authorList>
    </citation>
    <scope>NUCLEOTIDE SEQUENCE [LARGE SCALE GENOMIC DNA]</scope>
    <source>
        <strain evidence="1 2">FBCC195</strain>
    </source>
</reference>
<dbReference type="AlphaFoldDB" id="A0A2R6NHS5"/>
<dbReference type="Proteomes" id="UP000186601">
    <property type="component" value="Unassembled WGS sequence"/>
</dbReference>
<evidence type="ECO:0000313" key="1">
    <source>
        <dbReference type="EMBL" id="PSR71920.1"/>
    </source>
</evidence>
<organism evidence="1 2">
    <name type="scientific">Hermanssonia centrifuga</name>
    <dbReference type="NCBI Taxonomy" id="98765"/>
    <lineage>
        <taxon>Eukaryota</taxon>
        <taxon>Fungi</taxon>
        <taxon>Dikarya</taxon>
        <taxon>Basidiomycota</taxon>
        <taxon>Agaricomycotina</taxon>
        <taxon>Agaricomycetes</taxon>
        <taxon>Polyporales</taxon>
        <taxon>Meruliaceae</taxon>
        <taxon>Hermanssonia</taxon>
    </lineage>
</organism>
<proteinExistence type="predicted"/>